<dbReference type="InterPro" id="IPR046335">
    <property type="entry name" value="LacI/GalR-like_sensor"/>
</dbReference>
<dbReference type="SUPFAM" id="SSF47413">
    <property type="entry name" value="lambda repressor-like DNA-binding domains"/>
    <property type="match status" value="1"/>
</dbReference>
<dbReference type="GO" id="GO:0003677">
    <property type="term" value="F:DNA binding"/>
    <property type="evidence" value="ECO:0007669"/>
    <property type="project" value="UniProtKB-KW"/>
</dbReference>
<name>A0ABW3QSW5_9PSEU</name>
<dbReference type="Gene3D" id="3.40.50.2300">
    <property type="match status" value="2"/>
</dbReference>
<dbReference type="CDD" id="cd01574">
    <property type="entry name" value="PBP1_LacI"/>
    <property type="match status" value="1"/>
</dbReference>
<dbReference type="InterPro" id="IPR010982">
    <property type="entry name" value="Lambda_DNA-bd_dom_sf"/>
</dbReference>
<dbReference type="RefSeq" id="WP_380723155.1">
    <property type="nucleotide sequence ID" value="NZ_JBHTLK010000045.1"/>
</dbReference>
<evidence type="ECO:0000259" key="5">
    <source>
        <dbReference type="PROSITE" id="PS50932"/>
    </source>
</evidence>
<evidence type="ECO:0000313" key="7">
    <source>
        <dbReference type="Proteomes" id="UP001597168"/>
    </source>
</evidence>
<dbReference type="PANTHER" id="PTHR30146:SF109">
    <property type="entry name" value="HTH-TYPE TRANSCRIPTIONAL REGULATOR GALS"/>
    <property type="match status" value="1"/>
</dbReference>
<dbReference type="Pfam" id="PF13377">
    <property type="entry name" value="Peripla_BP_3"/>
    <property type="match status" value="1"/>
</dbReference>
<evidence type="ECO:0000256" key="2">
    <source>
        <dbReference type="ARBA" id="ARBA00023125"/>
    </source>
</evidence>
<evidence type="ECO:0000256" key="4">
    <source>
        <dbReference type="SAM" id="MobiDB-lite"/>
    </source>
</evidence>
<accession>A0ABW3QSW5</accession>
<dbReference type="Gene3D" id="1.10.260.40">
    <property type="entry name" value="lambda repressor-like DNA-binding domains"/>
    <property type="match status" value="1"/>
</dbReference>
<dbReference type="CDD" id="cd01392">
    <property type="entry name" value="HTH_LacI"/>
    <property type="match status" value="1"/>
</dbReference>
<organism evidence="6 7">
    <name type="scientific">Saccharothrix hoggarensis</name>
    <dbReference type="NCBI Taxonomy" id="913853"/>
    <lineage>
        <taxon>Bacteria</taxon>
        <taxon>Bacillati</taxon>
        <taxon>Actinomycetota</taxon>
        <taxon>Actinomycetes</taxon>
        <taxon>Pseudonocardiales</taxon>
        <taxon>Pseudonocardiaceae</taxon>
        <taxon>Saccharothrix</taxon>
    </lineage>
</organism>
<dbReference type="EMBL" id="JBHTLK010000045">
    <property type="protein sequence ID" value="MFD1147751.1"/>
    <property type="molecule type" value="Genomic_DNA"/>
</dbReference>
<proteinExistence type="predicted"/>
<dbReference type="Pfam" id="PF00356">
    <property type="entry name" value="LacI"/>
    <property type="match status" value="1"/>
</dbReference>
<reference evidence="7" key="1">
    <citation type="journal article" date="2019" name="Int. J. Syst. Evol. Microbiol.">
        <title>The Global Catalogue of Microorganisms (GCM) 10K type strain sequencing project: providing services to taxonomists for standard genome sequencing and annotation.</title>
        <authorList>
            <consortium name="The Broad Institute Genomics Platform"/>
            <consortium name="The Broad Institute Genome Sequencing Center for Infectious Disease"/>
            <person name="Wu L."/>
            <person name="Ma J."/>
        </authorList>
    </citation>
    <scope>NUCLEOTIDE SEQUENCE [LARGE SCALE GENOMIC DNA]</scope>
    <source>
        <strain evidence="7">CCUG 60214</strain>
    </source>
</reference>
<dbReference type="SUPFAM" id="SSF53822">
    <property type="entry name" value="Periplasmic binding protein-like I"/>
    <property type="match status" value="1"/>
</dbReference>
<keyword evidence="1" id="KW-0805">Transcription regulation</keyword>
<evidence type="ECO:0000256" key="1">
    <source>
        <dbReference type="ARBA" id="ARBA00023015"/>
    </source>
</evidence>
<feature type="compositionally biased region" description="Basic residues" evidence="4">
    <location>
        <begin position="350"/>
        <end position="359"/>
    </location>
</feature>
<sequence>MSHLETLPSGRGRRPGGTDVARLAGVSQKTVSRVFNNEPNVTEDTRHRVLAAARRLGYRPNGAARALLTGRTNRIGVVSHGTAHFGPSSLLVALERAAREVAYSLSIVNSFEDDPAGLAGAVDSLLVQGVDAIILSEPVDDGGEPLVVDVPVLALGAAPVVHAPTVLSVRAAEGGDAAAEATRHLLALGHRTVHHIAGPRRWWAARERAQHWRDALVAAGAEVPEPVEGDWTARDGYRIGRVLADDPGVTAVFAANDEMAIGAMHALHEAGRSVPGEVSVVGFDDIPVAAHTWPPLTTVSSDNAVLAATGLTYLVDFLDSPDTPPAPPPEHVHELVVRESTAPPPAGRRTTARRARRQA</sequence>
<dbReference type="SMART" id="SM00354">
    <property type="entry name" value="HTH_LACI"/>
    <property type="match status" value="1"/>
</dbReference>
<keyword evidence="2 6" id="KW-0238">DNA-binding</keyword>
<evidence type="ECO:0000256" key="3">
    <source>
        <dbReference type="ARBA" id="ARBA00023163"/>
    </source>
</evidence>
<dbReference type="InterPro" id="IPR028082">
    <property type="entry name" value="Peripla_BP_I"/>
</dbReference>
<dbReference type="Proteomes" id="UP001597168">
    <property type="component" value="Unassembled WGS sequence"/>
</dbReference>
<feature type="region of interest" description="Disordered" evidence="4">
    <location>
        <begin position="338"/>
        <end position="359"/>
    </location>
</feature>
<evidence type="ECO:0000313" key="6">
    <source>
        <dbReference type="EMBL" id="MFD1147751.1"/>
    </source>
</evidence>
<keyword evidence="3" id="KW-0804">Transcription</keyword>
<protein>
    <submittedName>
        <fullName evidence="6">LacI family DNA-binding transcriptional regulator</fullName>
    </submittedName>
</protein>
<gene>
    <name evidence="6" type="ORF">ACFQ3T_11490</name>
</gene>
<keyword evidence="7" id="KW-1185">Reference proteome</keyword>
<dbReference type="InterPro" id="IPR000843">
    <property type="entry name" value="HTH_LacI"/>
</dbReference>
<comment type="caution">
    <text evidence="6">The sequence shown here is derived from an EMBL/GenBank/DDBJ whole genome shotgun (WGS) entry which is preliminary data.</text>
</comment>
<feature type="domain" description="HTH lacI-type" evidence="5">
    <location>
        <begin position="19"/>
        <end position="69"/>
    </location>
</feature>
<dbReference type="PROSITE" id="PS50932">
    <property type="entry name" value="HTH_LACI_2"/>
    <property type="match status" value="1"/>
</dbReference>
<dbReference type="PANTHER" id="PTHR30146">
    <property type="entry name" value="LACI-RELATED TRANSCRIPTIONAL REPRESSOR"/>
    <property type="match status" value="1"/>
</dbReference>